<organism evidence="1 2">
    <name type="scientific">Teladorsagia circumcincta</name>
    <name type="common">Brown stomach worm</name>
    <name type="synonym">Ostertagia circumcincta</name>
    <dbReference type="NCBI Taxonomy" id="45464"/>
    <lineage>
        <taxon>Eukaryota</taxon>
        <taxon>Metazoa</taxon>
        <taxon>Ecdysozoa</taxon>
        <taxon>Nematoda</taxon>
        <taxon>Chromadorea</taxon>
        <taxon>Rhabditida</taxon>
        <taxon>Rhabditina</taxon>
        <taxon>Rhabditomorpha</taxon>
        <taxon>Strongyloidea</taxon>
        <taxon>Trichostrongylidae</taxon>
        <taxon>Teladorsagia</taxon>
    </lineage>
</organism>
<dbReference type="OrthoDB" id="47801at2759"/>
<sequence length="309" mass="34569">METCLVEHNLALLKKRVTYKVFTMIARWSKKARNHKTPPQFTKNDGEWDLLHVYLSDFTFCTGKSIGGHKRSIALDYVVVVKLDSKVKRESKQSNSTVSLAFSLRCTGCVFLWRLVEMGSAASSGSIDNEEPVFVADRVAALLNEKPLKMTHMLKVANHMELLVLIGLNYRSSIRQIDGALLETAASMATIPALVPYLVKPHTSGAKSIAKELLVPFSDIMFAYTSTWKCQMGSPDVRMAILEASHEYEQSLPLDERIRTPVMRPPGTESEVSLSWSSLVSTEEKQDSVADVAVLYRKALKHLQVQSHK</sequence>
<dbReference type="EMBL" id="KZ345767">
    <property type="protein sequence ID" value="PIO72108.1"/>
    <property type="molecule type" value="Genomic_DNA"/>
</dbReference>
<keyword evidence="2" id="KW-1185">Reference proteome</keyword>
<proteinExistence type="predicted"/>
<dbReference type="AlphaFoldDB" id="A0A2G9UPD2"/>
<evidence type="ECO:0000313" key="1">
    <source>
        <dbReference type="EMBL" id="PIO72108.1"/>
    </source>
</evidence>
<accession>A0A2G9UPD2</accession>
<evidence type="ECO:0000313" key="2">
    <source>
        <dbReference type="Proteomes" id="UP000230423"/>
    </source>
</evidence>
<name>A0A2G9UPD2_TELCI</name>
<dbReference type="Proteomes" id="UP000230423">
    <property type="component" value="Unassembled WGS sequence"/>
</dbReference>
<reference evidence="1 2" key="1">
    <citation type="submission" date="2015-09" db="EMBL/GenBank/DDBJ databases">
        <title>Draft genome of the parasitic nematode Teladorsagia circumcincta isolate WARC Sus (inbred).</title>
        <authorList>
            <person name="Mitreva M."/>
        </authorList>
    </citation>
    <scope>NUCLEOTIDE SEQUENCE [LARGE SCALE GENOMIC DNA]</scope>
    <source>
        <strain evidence="1 2">S</strain>
    </source>
</reference>
<gene>
    <name evidence="1" type="ORF">TELCIR_05974</name>
</gene>
<protein>
    <submittedName>
        <fullName evidence="1">Uncharacterized protein</fullName>
    </submittedName>
</protein>